<dbReference type="Gene3D" id="2.130.10.10">
    <property type="entry name" value="YVTN repeat-like/Quinoprotein amine dehydrogenase"/>
    <property type="match status" value="1"/>
</dbReference>
<evidence type="ECO:0000256" key="1">
    <source>
        <dbReference type="SAM" id="MobiDB-lite"/>
    </source>
</evidence>
<dbReference type="PANTHER" id="PTHR12848">
    <property type="entry name" value="REGULATORY-ASSOCIATED PROTEIN OF MTOR"/>
    <property type="match status" value="1"/>
</dbReference>
<dbReference type="Proteomes" id="UP000270094">
    <property type="component" value="Unassembled WGS sequence"/>
</dbReference>
<dbReference type="GO" id="GO:0009267">
    <property type="term" value="P:cellular response to starvation"/>
    <property type="evidence" value="ECO:0007669"/>
    <property type="project" value="TreeGrafter"/>
</dbReference>
<feature type="compositionally biased region" description="Polar residues" evidence="1">
    <location>
        <begin position="32"/>
        <end position="50"/>
    </location>
</feature>
<evidence type="ECO:0000313" key="2">
    <source>
        <dbReference type="EMBL" id="VDM65822.1"/>
    </source>
</evidence>
<organism evidence="2 3">
    <name type="scientific">Strongylus vulgaris</name>
    <name type="common">Blood worm</name>
    <dbReference type="NCBI Taxonomy" id="40348"/>
    <lineage>
        <taxon>Eukaryota</taxon>
        <taxon>Metazoa</taxon>
        <taxon>Ecdysozoa</taxon>
        <taxon>Nematoda</taxon>
        <taxon>Chromadorea</taxon>
        <taxon>Rhabditida</taxon>
        <taxon>Rhabditina</taxon>
        <taxon>Rhabditomorpha</taxon>
        <taxon>Strongyloidea</taxon>
        <taxon>Strongylidae</taxon>
        <taxon>Strongylus</taxon>
    </lineage>
</organism>
<dbReference type="GO" id="GO:0030307">
    <property type="term" value="P:positive regulation of cell growth"/>
    <property type="evidence" value="ECO:0007669"/>
    <property type="project" value="TreeGrafter"/>
</dbReference>
<dbReference type="GO" id="GO:0071230">
    <property type="term" value="P:cellular response to amino acid stimulus"/>
    <property type="evidence" value="ECO:0007669"/>
    <property type="project" value="TreeGrafter"/>
</dbReference>
<dbReference type="SUPFAM" id="SSF50978">
    <property type="entry name" value="WD40 repeat-like"/>
    <property type="match status" value="1"/>
</dbReference>
<evidence type="ECO:0000313" key="3">
    <source>
        <dbReference type="Proteomes" id="UP000270094"/>
    </source>
</evidence>
<dbReference type="GO" id="GO:0010506">
    <property type="term" value="P:regulation of autophagy"/>
    <property type="evidence" value="ECO:0007669"/>
    <property type="project" value="TreeGrafter"/>
</dbReference>
<feature type="compositionally biased region" description="Polar residues" evidence="1">
    <location>
        <begin position="67"/>
        <end position="94"/>
    </location>
</feature>
<keyword evidence="3" id="KW-1185">Reference proteome</keyword>
<protein>
    <submittedName>
        <fullName evidence="2">Uncharacterized protein</fullName>
    </submittedName>
</protein>
<dbReference type="InterPro" id="IPR015943">
    <property type="entry name" value="WD40/YVTN_repeat-like_dom_sf"/>
</dbReference>
<proteinExistence type="predicted"/>
<sequence>MIGSPIACGTTLLSPDANVHGPSTGHSPGDTDFTSSNGTLNYSSSTTKPFSANPRAPPPTHQRKLSMPSQFPTTPRGSESRSSQLTDLLKQSFTPKRGTTARGEFSKGVLASGNAEPMLTSEFVPWCSRIFVQPILDLIYCKEEVEDFTDRALTLVNPTDWAIFVEQGQRQQAHHEFEHFRTTPCDSQLVFARIPKCPTSVSLSMLRKCIYSTDGDQIYITRYERTYTNLARKFSCNGDNPFNTDKTSSLIVINELSREMLLCGSSAGIVRIWDPSFNIHSHEIEGLPQLVTASNPLCDQSRLPVPEHGTLSTLYDWSQETGRLICGGNVRVIRVWDAHYERTAQDIPVTAKKGGICALSGELDRDDLIAAGYRDGVVHVHDIRVPGKDSLVMSFGDLSSRVVGVAIRVDVNGNAIVAAGDENGDVCVWEPRMIKVLHYNFSQRNLADACGV</sequence>
<accession>A0A3P7KD28</accession>
<dbReference type="GO" id="GO:0031931">
    <property type="term" value="C:TORC1 complex"/>
    <property type="evidence" value="ECO:0007669"/>
    <property type="project" value="InterPro"/>
</dbReference>
<dbReference type="GO" id="GO:0038202">
    <property type="term" value="P:TORC1 signaling"/>
    <property type="evidence" value="ECO:0007669"/>
    <property type="project" value="TreeGrafter"/>
</dbReference>
<dbReference type="InterPro" id="IPR036322">
    <property type="entry name" value="WD40_repeat_dom_sf"/>
</dbReference>
<dbReference type="EMBL" id="UYYB01001484">
    <property type="protein sequence ID" value="VDM65822.1"/>
    <property type="molecule type" value="Genomic_DNA"/>
</dbReference>
<dbReference type="PANTHER" id="PTHR12848:SF16">
    <property type="entry name" value="REGULATORY-ASSOCIATED PROTEIN OF MTOR"/>
    <property type="match status" value="1"/>
</dbReference>
<gene>
    <name evidence="2" type="ORF">SVUK_LOCUS820</name>
</gene>
<dbReference type="InterPro" id="IPR004083">
    <property type="entry name" value="Raptor"/>
</dbReference>
<name>A0A3P7KD28_STRVU</name>
<dbReference type="GO" id="GO:0005737">
    <property type="term" value="C:cytoplasm"/>
    <property type="evidence" value="ECO:0007669"/>
    <property type="project" value="TreeGrafter"/>
</dbReference>
<reference evidence="2 3" key="1">
    <citation type="submission" date="2018-11" db="EMBL/GenBank/DDBJ databases">
        <authorList>
            <consortium name="Pathogen Informatics"/>
        </authorList>
    </citation>
    <scope>NUCLEOTIDE SEQUENCE [LARGE SCALE GENOMIC DNA]</scope>
</reference>
<dbReference type="OrthoDB" id="5825516at2759"/>
<dbReference type="AlphaFoldDB" id="A0A3P7KD28"/>
<feature type="region of interest" description="Disordered" evidence="1">
    <location>
        <begin position="1"/>
        <end position="101"/>
    </location>
</feature>
<dbReference type="GO" id="GO:0030674">
    <property type="term" value="F:protein-macromolecule adaptor activity"/>
    <property type="evidence" value="ECO:0007669"/>
    <property type="project" value="TreeGrafter"/>
</dbReference>